<organism evidence="1 2">
    <name type="scientific">Nemania bipapillata</name>
    <dbReference type="NCBI Taxonomy" id="110536"/>
    <lineage>
        <taxon>Eukaryota</taxon>
        <taxon>Fungi</taxon>
        <taxon>Dikarya</taxon>
        <taxon>Ascomycota</taxon>
        <taxon>Pezizomycotina</taxon>
        <taxon>Sordariomycetes</taxon>
        <taxon>Xylariomycetidae</taxon>
        <taxon>Xylariales</taxon>
        <taxon>Xylariaceae</taxon>
        <taxon>Nemania</taxon>
    </lineage>
</organism>
<proteinExistence type="predicted"/>
<protein>
    <submittedName>
        <fullName evidence="1">Uncharacterized protein</fullName>
    </submittedName>
</protein>
<dbReference type="Proteomes" id="UP001153334">
    <property type="component" value="Unassembled WGS sequence"/>
</dbReference>
<dbReference type="EMBL" id="JAPESX010003347">
    <property type="protein sequence ID" value="KAJ8105164.1"/>
    <property type="molecule type" value="Genomic_DNA"/>
</dbReference>
<name>A0ACC2HQW7_9PEZI</name>
<evidence type="ECO:0000313" key="1">
    <source>
        <dbReference type="EMBL" id="KAJ8105164.1"/>
    </source>
</evidence>
<accession>A0ACC2HQW7</accession>
<keyword evidence="2" id="KW-1185">Reference proteome</keyword>
<reference evidence="1" key="1">
    <citation type="submission" date="2022-11" db="EMBL/GenBank/DDBJ databases">
        <title>Genome Sequence of Nemania bipapillata.</title>
        <authorList>
            <person name="Buettner E."/>
        </authorList>
    </citation>
    <scope>NUCLEOTIDE SEQUENCE</scope>
    <source>
        <strain evidence="1">CP14</strain>
    </source>
</reference>
<sequence length="307" mass="32658">MPQQTVLVTGCSDGGIGAALAAEFQLRGLRVFATARDPSKMTSLTALGIETLALDVTSEESIGQAVAVVRAKLAENNNNHDMSATDPDSRGKLDFLINNAGVNHIMPLSDTTISDLRRVVDTNLVGSLAVTQAFIPLLMQQNGPGSTNGGATKRKGTVVMLGSINEVFSPPYQVAYTASKAAVHAAARSLRIELAPLGIRCVTLMTGSVRTKLFENAPSKVPEHSLYSAVASKIEGRDFLKNAQWANADEFAKQVVGDLLKQKPKLDIWRGGLATVASWLARLGWEGMLDSAMLKANHLDEISPPAP</sequence>
<gene>
    <name evidence="1" type="ORF">ONZ43_g7534</name>
</gene>
<comment type="caution">
    <text evidence="1">The sequence shown here is derived from an EMBL/GenBank/DDBJ whole genome shotgun (WGS) entry which is preliminary data.</text>
</comment>
<evidence type="ECO:0000313" key="2">
    <source>
        <dbReference type="Proteomes" id="UP001153334"/>
    </source>
</evidence>